<organism evidence="2 3">
    <name type="scientific">Oesophagostomum dentatum</name>
    <name type="common">Nodular worm</name>
    <dbReference type="NCBI Taxonomy" id="61180"/>
    <lineage>
        <taxon>Eukaryota</taxon>
        <taxon>Metazoa</taxon>
        <taxon>Ecdysozoa</taxon>
        <taxon>Nematoda</taxon>
        <taxon>Chromadorea</taxon>
        <taxon>Rhabditida</taxon>
        <taxon>Rhabditina</taxon>
        <taxon>Rhabditomorpha</taxon>
        <taxon>Strongyloidea</taxon>
        <taxon>Strongylidae</taxon>
        <taxon>Oesophagostomum</taxon>
    </lineage>
</organism>
<evidence type="ECO:0000256" key="1">
    <source>
        <dbReference type="SAM" id="MobiDB-lite"/>
    </source>
</evidence>
<name>A0A0B1TEI3_OESDE</name>
<reference evidence="2 3" key="1">
    <citation type="submission" date="2014-03" db="EMBL/GenBank/DDBJ databases">
        <title>Draft genome of the hookworm Oesophagostomum dentatum.</title>
        <authorList>
            <person name="Mitreva M."/>
        </authorList>
    </citation>
    <scope>NUCLEOTIDE SEQUENCE [LARGE SCALE GENOMIC DNA]</scope>
    <source>
        <strain evidence="2 3">OD-Hann</strain>
    </source>
</reference>
<dbReference type="Proteomes" id="UP000053660">
    <property type="component" value="Unassembled WGS sequence"/>
</dbReference>
<keyword evidence="3" id="KW-1185">Reference proteome</keyword>
<evidence type="ECO:0000313" key="3">
    <source>
        <dbReference type="Proteomes" id="UP000053660"/>
    </source>
</evidence>
<dbReference type="AlphaFoldDB" id="A0A0B1TEI3"/>
<sequence length="353" mass="40619">MPMARSRTVKNLFELGCVASTALHDQWKDKVKEHMLLDPMGYMTPSGLARAINAHARVCYKFRQALEDKKGVELEHPEIFGTTPGYNAAPRQCSIALRYRQAMAMRHKVEKDDGDDEPGNPTIITLPHSFGRVLKDVNEPESVKFIVYVDFDDMANQLDEQRISGAIVWVWPNALPNSDQIDHVVVALRKHLQYGGVLELVPPPFELSREENWSSIGKKIDLKHAGISLGICPRKGEDRFLAWQVVVFLQQVAHTVSRSITLPPFSLARKPSKEKPCEKPSTSKEVPAAQEKDRKRKRDVFYIKDVKQKRKKYEHLMKQTGHYHSKHRHTRVKNTYTDASSMRRKDYHWLKFS</sequence>
<feature type="compositionally biased region" description="Basic and acidic residues" evidence="1">
    <location>
        <begin position="271"/>
        <end position="282"/>
    </location>
</feature>
<feature type="region of interest" description="Disordered" evidence="1">
    <location>
        <begin position="269"/>
        <end position="295"/>
    </location>
</feature>
<dbReference type="OrthoDB" id="5867989at2759"/>
<gene>
    <name evidence="2" type="ORF">OESDEN_04412</name>
</gene>
<accession>A0A0B1TEI3</accession>
<protein>
    <submittedName>
        <fullName evidence="2">Uncharacterized protein</fullName>
    </submittedName>
</protein>
<proteinExistence type="predicted"/>
<evidence type="ECO:0000313" key="2">
    <source>
        <dbReference type="EMBL" id="KHJ95639.1"/>
    </source>
</evidence>
<dbReference type="EMBL" id="KN549899">
    <property type="protein sequence ID" value="KHJ95639.1"/>
    <property type="molecule type" value="Genomic_DNA"/>
</dbReference>